<evidence type="ECO:0000313" key="3">
    <source>
        <dbReference type="EMBL" id="MDN3193398.1"/>
    </source>
</evidence>
<keyword evidence="2" id="KW-0472">Membrane</keyword>
<reference evidence="3" key="2">
    <citation type="submission" date="2023-03" db="EMBL/GenBank/DDBJ databases">
        <authorList>
            <person name="Zajac M."/>
            <person name="Kwit R."/>
            <person name="Wasyl D."/>
        </authorList>
    </citation>
    <scope>NUCLEOTIDE SEQUENCE</scope>
    <source>
        <strain evidence="3">691B_2</strain>
    </source>
</reference>
<accession>A0AAW7KDU0</accession>
<dbReference type="AlphaFoldDB" id="A0AAW7KDU0"/>
<evidence type="ECO:0000313" key="4">
    <source>
        <dbReference type="Proteomes" id="UP001173174"/>
    </source>
</evidence>
<gene>
    <name evidence="3" type="ORF">P0E79_12950</name>
</gene>
<reference evidence="3" key="1">
    <citation type="journal article" date="2023" name="Pathogens">
        <title>Prevalence of Enterococcus spp. and the Whole-Genome Characteristics of Enterococcus faecium and Enterococcus faecalis Strains Isolated from Free-Living Birds in Poland.</title>
        <authorList>
            <person name="Kwit R."/>
            <person name="Zajac M."/>
            <person name="Smialowska-Weglinska A."/>
            <person name="Skarzynska M."/>
            <person name="Bomba A."/>
            <person name="Lalak A."/>
            <person name="Skrzypiec E."/>
            <person name="Wojdat D."/>
            <person name="Koza W."/>
            <person name="Mikos-Wojewoda E."/>
            <person name="Pasim P."/>
            <person name="Skora M."/>
            <person name="Polak M."/>
            <person name="Wiacek J."/>
            <person name="Wasyl D."/>
        </authorList>
    </citation>
    <scope>NUCLEOTIDE SEQUENCE</scope>
    <source>
        <strain evidence="3">691B_2</strain>
    </source>
</reference>
<dbReference type="RefSeq" id="WP_289870206.1">
    <property type="nucleotide sequence ID" value="NZ_JAREWH010000016.1"/>
</dbReference>
<feature type="compositionally biased region" description="Basic residues" evidence="1">
    <location>
        <begin position="105"/>
        <end position="117"/>
    </location>
</feature>
<keyword evidence="2" id="KW-1133">Transmembrane helix</keyword>
<sequence>MKTLLPSKRKRLTVKEANLLLQKLETFAEDTGKKDTIRLTIMEDKDILFRDDCVVGEGHSRNLLLVVQHTFTTLHKRTDSVECQELLASIQQALEAPDILEGPKKREKKTKEKRSRKPSVNAPKRSFSLPTFSVRSTQGIILGVLLLVFLGIGGFWVSSFSKQDVQSKPTYEQLLKEEKYAEAAVTFPDKREDIEQYLVKKQAFQELKTFNAQFPTDEGTFDLAFYQKEWEKVIQTEGSELNTDRKVMLAYAYIQLDQLEEAEILNKTLKSNQLATELKKAWTKKAIRSIRKEAFSEAESINKRLKSEEIKELIETGKTCQEMIALYREKKDSENEKLWKQRLTQLGEELYYENE</sequence>
<dbReference type="Proteomes" id="UP001173174">
    <property type="component" value="Unassembled WGS sequence"/>
</dbReference>
<protein>
    <submittedName>
        <fullName evidence="3">Response regulator</fullName>
    </submittedName>
</protein>
<evidence type="ECO:0000256" key="2">
    <source>
        <dbReference type="SAM" id="Phobius"/>
    </source>
</evidence>
<dbReference type="EMBL" id="JAREWH010000016">
    <property type="protein sequence ID" value="MDN3193398.1"/>
    <property type="molecule type" value="Genomic_DNA"/>
</dbReference>
<evidence type="ECO:0000256" key="1">
    <source>
        <dbReference type="SAM" id="MobiDB-lite"/>
    </source>
</evidence>
<proteinExistence type="predicted"/>
<feature type="region of interest" description="Disordered" evidence="1">
    <location>
        <begin position="99"/>
        <end position="123"/>
    </location>
</feature>
<keyword evidence="2" id="KW-0812">Transmembrane</keyword>
<name>A0AAW7KDU0_ENTFL</name>
<organism evidence="3 4">
    <name type="scientific">Enterococcus faecalis</name>
    <name type="common">Streptococcus faecalis</name>
    <dbReference type="NCBI Taxonomy" id="1351"/>
    <lineage>
        <taxon>Bacteria</taxon>
        <taxon>Bacillati</taxon>
        <taxon>Bacillota</taxon>
        <taxon>Bacilli</taxon>
        <taxon>Lactobacillales</taxon>
        <taxon>Enterococcaceae</taxon>
        <taxon>Enterococcus</taxon>
    </lineage>
</organism>
<comment type="caution">
    <text evidence="3">The sequence shown here is derived from an EMBL/GenBank/DDBJ whole genome shotgun (WGS) entry which is preliminary data.</text>
</comment>
<feature type="transmembrane region" description="Helical" evidence="2">
    <location>
        <begin position="139"/>
        <end position="157"/>
    </location>
</feature>